<protein>
    <submittedName>
        <fullName evidence="3">AIR2 protein</fullName>
    </submittedName>
</protein>
<dbReference type="OrthoDB" id="3863715at2759"/>
<dbReference type="EMBL" id="CAJNDS010002734">
    <property type="protein sequence ID" value="CAE7577229.1"/>
    <property type="molecule type" value="Genomic_DNA"/>
</dbReference>
<gene>
    <name evidence="3" type="primary">AIR2</name>
    <name evidence="3" type="ORF">SNAT2548_LOCUS32930</name>
</gene>
<feature type="region of interest" description="Disordered" evidence="1">
    <location>
        <begin position="294"/>
        <end position="323"/>
    </location>
</feature>
<dbReference type="PANTHER" id="PTHR22639">
    <property type="entry name" value="GAG-RELATED PROTEIN"/>
    <property type="match status" value="1"/>
</dbReference>
<dbReference type="Gene3D" id="4.10.60.10">
    <property type="entry name" value="Zinc finger, CCHC-type"/>
    <property type="match status" value="1"/>
</dbReference>
<feature type="compositionally biased region" description="Acidic residues" evidence="1">
    <location>
        <begin position="294"/>
        <end position="311"/>
    </location>
</feature>
<reference evidence="3" key="1">
    <citation type="submission" date="2021-02" db="EMBL/GenBank/DDBJ databases">
        <authorList>
            <person name="Dougan E. K."/>
            <person name="Rhodes N."/>
            <person name="Thang M."/>
            <person name="Chan C."/>
        </authorList>
    </citation>
    <scope>NUCLEOTIDE SEQUENCE</scope>
</reference>
<evidence type="ECO:0000313" key="3">
    <source>
        <dbReference type="EMBL" id="CAE7577229.1"/>
    </source>
</evidence>
<dbReference type="GO" id="GO:0003690">
    <property type="term" value="F:double-stranded DNA binding"/>
    <property type="evidence" value="ECO:0007669"/>
    <property type="project" value="InterPro"/>
</dbReference>
<evidence type="ECO:0000256" key="1">
    <source>
        <dbReference type="SAM" id="MobiDB-lite"/>
    </source>
</evidence>
<evidence type="ECO:0000313" key="4">
    <source>
        <dbReference type="Proteomes" id="UP000604046"/>
    </source>
</evidence>
<proteinExistence type="predicted"/>
<feature type="domain" description="CCHC-type" evidence="2">
    <location>
        <begin position="199"/>
        <end position="215"/>
    </location>
</feature>
<keyword evidence="4" id="KW-1185">Reference proteome</keyword>
<comment type="caution">
    <text evidence="3">The sequence shown here is derived from an EMBL/GenBank/DDBJ whole genome shotgun (WGS) entry which is preliminary data.</text>
</comment>
<dbReference type="SMART" id="SM00343">
    <property type="entry name" value="ZnF_C2HC"/>
    <property type="match status" value="3"/>
</dbReference>
<name>A0A812USR1_9DINO</name>
<dbReference type="PANTHER" id="PTHR22639:SF3">
    <property type="entry name" value="ZINC FINGER CCHC DOMAIN-CONTAINING PROTEIN 3"/>
    <property type="match status" value="1"/>
</dbReference>
<dbReference type="GO" id="GO:0003723">
    <property type="term" value="F:RNA binding"/>
    <property type="evidence" value="ECO:0007669"/>
    <property type="project" value="InterPro"/>
</dbReference>
<feature type="region of interest" description="Disordered" evidence="1">
    <location>
        <begin position="1"/>
        <end position="92"/>
    </location>
</feature>
<organism evidence="3 4">
    <name type="scientific">Symbiodinium natans</name>
    <dbReference type="NCBI Taxonomy" id="878477"/>
    <lineage>
        <taxon>Eukaryota</taxon>
        <taxon>Sar</taxon>
        <taxon>Alveolata</taxon>
        <taxon>Dinophyceae</taxon>
        <taxon>Suessiales</taxon>
        <taxon>Symbiodiniaceae</taxon>
        <taxon>Symbiodinium</taxon>
    </lineage>
</organism>
<feature type="region of interest" description="Disordered" evidence="1">
    <location>
        <begin position="368"/>
        <end position="464"/>
    </location>
</feature>
<feature type="region of interest" description="Disordered" evidence="1">
    <location>
        <begin position="166"/>
        <end position="187"/>
    </location>
</feature>
<sequence>MCNPAAPTTDKVQREADDPKDEADQADMPFWVDCSPDNSLIPMPVHAPTLPQATDSGTSNGHAPADLSTVEDLASQPSSQPRAEANSSIPESSRLAFQVVPSTRIEVPEAGLPSEVQPEVLPEVAEPLFGSLEQFYRESKARPEEMRRRDVKASFTLNRYYVNDEPIHSKSTETKPGNQGRKGLMSDDGYLTKEGAKRFCIVCCRSSHRAYECPETRCFVCWSTGHSTKTCPSKVKCKWCNRKGHEEEVCPIRQLRAAEKRREWTEVRCLVCRASGHLACDGTGRWWGGSRWEEAEEVSDGEGDEDGDEQVDLASSNEPDNSKALKMAKLLGRAHKAESSQSTAKKGGWDYEDNQKWDYSWQKWDKQPRWGGGSNWRQNDREAGRRNHWDSSQRDNNARSALQKKLERQRGRNGSASAAGRGPYSNQRTSKSKGHRETVPAMRIQKKPSARAEKRARQRQRQRR</sequence>
<dbReference type="AlphaFoldDB" id="A0A812USR1"/>
<feature type="compositionally biased region" description="Polar residues" evidence="1">
    <location>
        <begin position="75"/>
        <end position="91"/>
    </location>
</feature>
<dbReference type="SUPFAM" id="SSF57756">
    <property type="entry name" value="Retrovirus zinc finger-like domains"/>
    <property type="match status" value="1"/>
</dbReference>
<dbReference type="GO" id="GO:0002218">
    <property type="term" value="P:activation of innate immune response"/>
    <property type="evidence" value="ECO:0007669"/>
    <property type="project" value="InterPro"/>
</dbReference>
<evidence type="ECO:0000259" key="2">
    <source>
        <dbReference type="SMART" id="SM00343"/>
    </source>
</evidence>
<feature type="domain" description="CCHC-type" evidence="2">
    <location>
        <begin position="236"/>
        <end position="252"/>
    </location>
</feature>
<feature type="compositionally biased region" description="Polar residues" evidence="1">
    <location>
        <begin position="51"/>
        <end position="61"/>
    </location>
</feature>
<dbReference type="Proteomes" id="UP000604046">
    <property type="component" value="Unassembled WGS sequence"/>
</dbReference>
<dbReference type="InterPro" id="IPR042509">
    <property type="entry name" value="ZCCHC3"/>
</dbReference>
<accession>A0A812USR1</accession>
<feature type="compositionally biased region" description="Low complexity" evidence="1">
    <location>
        <begin position="412"/>
        <end position="422"/>
    </location>
</feature>
<dbReference type="InterPro" id="IPR036875">
    <property type="entry name" value="Znf_CCHC_sf"/>
</dbReference>
<feature type="compositionally biased region" description="Basic and acidic residues" evidence="1">
    <location>
        <begin position="378"/>
        <end position="397"/>
    </location>
</feature>
<dbReference type="GO" id="GO:0008270">
    <property type="term" value="F:zinc ion binding"/>
    <property type="evidence" value="ECO:0007669"/>
    <property type="project" value="InterPro"/>
</dbReference>
<dbReference type="InterPro" id="IPR001878">
    <property type="entry name" value="Znf_CCHC"/>
</dbReference>
<feature type="domain" description="CCHC-type" evidence="2">
    <location>
        <begin position="217"/>
        <end position="233"/>
    </location>
</feature>